<dbReference type="Proteomes" id="UP001251870">
    <property type="component" value="Unassembled WGS sequence"/>
</dbReference>
<dbReference type="Gene3D" id="1.10.3290.10">
    <property type="entry name" value="Fido-like domain"/>
    <property type="match status" value="1"/>
</dbReference>
<dbReference type="SUPFAM" id="SSF140931">
    <property type="entry name" value="Fic-like"/>
    <property type="match status" value="1"/>
</dbReference>
<dbReference type="PANTHER" id="PTHR13504">
    <property type="entry name" value="FIDO DOMAIN-CONTAINING PROTEIN DDB_G0283145"/>
    <property type="match status" value="1"/>
</dbReference>
<dbReference type="InterPro" id="IPR040198">
    <property type="entry name" value="Fido_containing"/>
</dbReference>
<feature type="domain" description="Fido" evidence="1">
    <location>
        <begin position="105"/>
        <end position="249"/>
    </location>
</feature>
<proteinExistence type="predicted"/>
<reference evidence="2 3" key="1">
    <citation type="submission" date="2023-09" db="EMBL/GenBank/DDBJ databases">
        <title>Description of three actinobacteria isolated from air of manufacturing shop in a pharmaceutical factory.</title>
        <authorList>
            <person name="Zhang D.-F."/>
        </authorList>
    </citation>
    <scope>NUCLEOTIDE SEQUENCE [LARGE SCALE GENOMIC DNA]</scope>
    <source>
        <strain evidence="2 3">LY-0111</strain>
    </source>
</reference>
<dbReference type="InterPro" id="IPR036597">
    <property type="entry name" value="Fido-like_dom_sf"/>
</dbReference>
<dbReference type="EMBL" id="JAVKGR010000013">
    <property type="protein sequence ID" value="MDR8019943.1"/>
    <property type="molecule type" value="Genomic_DNA"/>
</dbReference>
<gene>
    <name evidence="2" type="ORF">RIL96_10250</name>
</gene>
<organism evidence="2 3">
    <name type="scientific">Nesterenkonia aerolata</name>
    <dbReference type="NCBI Taxonomy" id="3074079"/>
    <lineage>
        <taxon>Bacteria</taxon>
        <taxon>Bacillati</taxon>
        <taxon>Actinomycetota</taxon>
        <taxon>Actinomycetes</taxon>
        <taxon>Micrococcales</taxon>
        <taxon>Micrococcaceae</taxon>
        <taxon>Nesterenkonia</taxon>
    </lineage>
</organism>
<comment type="caution">
    <text evidence="2">The sequence shown here is derived from an EMBL/GenBank/DDBJ whole genome shotgun (WGS) entry which is preliminary data.</text>
</comment>
<dbReference type="PROSITE" id="PS51459">
    <property type="entry name" value="FIDO"/>
    <property type="match status" value="1"/>
</dbReference>
<sequence>MTLRIPGFPFDSLLTVAVFELERLRGDLAMLDTDPEILGQIHPVLQLVMSMTSARIEGNRTTVLDVVAEKQRPDGLQHSDAVQEIINLEKASTFIGEHVEPGTQLTQMFIRELHRIAVEGLDADGDRTPGTYHTLPVTMAGTTHVPPGPDLVPSLMGDLADFINAERPRNLNLVAAAVSHHRFLWIHPFGNGNGRVARLLTYVVLIQQGFAQTTSFRALNPTSVFGTDHNRYYAHLAAANTQEDNDLVQ</sequence>
<protein>
    <submittedName>
        <fullName evidence="2">Fic family protein</fullName>
    </submittedName>
</protein>
<dbReference type="RefSeq" id="WP_310548930.1">
    <property type="nucleotide sequence ID" value="NZ_JAVKGR010000013.1"/>
</dbReference>
<accession>A0ABU2DTW3</accession>
<dbReference type="InterPro" id="IPR003812">
    <property type="entry name" value="Fido"/>
</dbReference>
<evidence type="ECO:0000259" key="1">
    <source>
        <dbReference type="PROSITE" id="PS51459"/>
    </source>
</evidence>
<keyword evidence="3" id="KW-1185">Reference proteome</keyword>
<evidence type="ECO:0000313" key="2">
    <source>
        <dbReference type="EMBL" id="MDR8019943.1"/>
    </source>
</evidence>
<dbReference type="PANTHER" id="PTHR13504:SF38">
    <property type="entry name" value="FIDO DOMAIN-CONTAINING PROTEIN"/>
    <property type="match status" value="1"/>
</dbReference>
<dbReference type="Pfam" id="PF02661">
    <property type="entry name" value="Fic"/>
    <property type="match status" value="1"/>
</dbReference>
<evidence type="ECO:0000313" key="3">
    <source>
        <dbReference type="Proteomes" id="UP001251870"/>
    </source>
</evidence>
<name>A0ABU2DTW3_9MICC</name>